<gene>
    <name evidence="1" type="ORF">EYF80_056558</name>
</gene>
<reference evidence="1 2" key="1">
    <citation type="submission" date="2019-03" db="EMBL/GenBank/DDBJ databases">
        <title>First draft genome of Liparis tanakae, snailfish: a comprehensive survey of snailfish specific genes.</title>
        <authorList>
            <person name="Kim W."/>
            <person name="Song I."/>
            <person name="Jeong J.-H."/>
            <person name="Kim D."/>
            <person name="Kim S."/>
            <person name="Ryu S."/>
            <person name="Song J.Y."/>
            <person name="Lee S.K."/>
        </authorList>
    </citation>
    <scope>NUCLEOTIDE SEQUENCE [LARGE SCALE GENOMIC DNA]</scope>
    <source>
        <tissue evidence="1">Muscle</tissue>
    </source>
</reference>
<keyword evidence="2" id="KW-1185">Reference proteome</keyword>
<dbReference type="EMBL" id="SRLO01002290">
    <property type="protein sequence ID" value="TNN33278.1"/>
    <property type="molecule type" value="Genomic_DNA"/>
</dbReference>
<evidence type="ECO:0000313" key="1">
    <source>
        <dbReference type="EMBL" id="TNN33278.1"/>
    </source>
</evidence>
<organism evidence="1 2">
    <name type="scientific">Liparis tanakae</name>
    <name type="common">Tanaka's snailfish</name>
    <dbReference type="NCBI Taxonomy" id="230148"/>
    <lineage>
        <taxon>Eukaryota</taxon>
        <taxon>Metazoa</taxon>
        <taxon>Chordata</taxon>
        <taxon>Craniata</taxon>
        <taxon>Vertebrata</taxon>
        <taxon>Euteleostomi</taxon>
        <taxon>Actinopterygii</taxon>
        <taxon>Neopterygii</taxon>
        <taxon>Teleostei</taxon>
        <taxon>Neoteleostei</taxon>
        <taxon>Acanthomorphata</taxon>
        <taxon>Eupercaria</taxon>
        <taxon>Perciformes</taxon>
        <taxon>Cottioidei</taxon>
        <taxon>Cottales</taxon>
        <taxon>Liparidae</taxon>
        <taxon>Liparis</taxon>
    </lineage>
</organism>
<evidence type="ECO:0000313" key="2">
    <source>
        <dbReference type="Proteomes" id="UP000314294"/>
    </source>
</evidence>
<sequence>MAVALAVGSAHGVLYVQHVDIDALRSWTRCVETLPSHIILTAEGRKKKAMFRRTCRESEYVSAKVTQLSAAEETSHWGEEECHYPAPVPIASLRPLRVGPSITV</sequence>
<name>A0A4Z2EWU9_9TELE</name>
<dbReference type="Proteomes" id="UP000314294">
    <property type="component" value="Unassembled WGS sequence"/>
</dbReference>
<comment type="caution">
    <text evidence="1">The sequence shown here is derived from an EMBL/GenBank/DDBJ whole genome shotgun (WGS) entry which is preliminary data.</text>
</comment>
<dbReference type="AlphaFoldDB" id="A0A4Z2EWU9"/>
<accession>A0A4Z2EWU9</accession>
<protein>
    <submittedName>
        <fullName evidence="1">Uncharacterized protein</fullName>
    </submittedName>
</protein>
<proteinExistence type="predicted"/>